<evidence type="ECO:0000313" key="2">
    <source>
        <dbReference type="EMBL" id="WFD36067.1"/>
    </source>
</evidence>
<name>A0AAF0F0J6_9BASI</name>
<evidence type="ECO:0000313" key="3">
    <source>
        <dbReference type="Proteomes" id="UP001219933"/>
    </source>
</evidence>
<dbReference type="PANTHER" id="PTHR38703:SF1">
    <property type="entry name" value="ALLERGEN"/>
    <property type="match status" value="1"/>
</dbReference>
<feature type="compositionally biased region" description="Basic and acidic residues" evidence="1">
    <location>
        <begin position="9"/>
        <end position="41"/>
    </location>
</feature>
<evidence type="ECO:0008006" key="4">
    <source>
        <dbReference type="Google" id="ProtNLM"/>
    </source>
</evidence>
<protein>
    <recommendedName>
        <fullName evidence="4">Allergen</fullName>
    </recommendedName>
</protein>
<dbReference type="AlphaFoldDB" id="A0AAF0F0J6"/>
<proteinExistence type="predicted"/>
<sequence>MSNVIKKVFNTDKAENDVRDGAEKLVDKKEDAYIPDGREKSSNLYTGQPTDSKDSTSGAPSNIGNKAAGILGFGSSEKDLNASSIPTNSVSNTYSAGSVPATESTSGVNATGITHNTESNVNVAAGNVDQDVQHLAPVVHQTHFRHEVEELFRQREHHIHQHHIQHHVQPVIDVEHATEQLHTRVAPETTVREVHANTEKDAALMRSVAGNFKDTFTQSPIERSIVDKGETVREIVHHHIHNVVQPVIQRDTHEYHRIRTTIPTTHITHEAPIVHESTAHQPIRKEDFIKGGGVLTSTIRSIDEAGVLNLGSHQRTVEGEPYQPAGWSGNATQ</sequence>
<dbReference type="Proteomes" id="UP001219933">
    <property type="component" value="Chromosome 4"/>
</dbReference>
<dbReference type="PANTHER" id="PTHR38703">
    <property type="entry name" value="CHROMOSOME 8, WHOLE GENOME SHOTGUN SEQUENCE"/>
    <property type="match status" value="1"/>
</dbReference>
<evidence type="ECO:0000256" key="1">
    <source>
        <dbReference type="SAM" id="MobiDB-lite"/>
    </source>
</evidence>
<accession>A0AAF0F0J6</accession>
<organism evidence="2 3">
    <name type="scientific">Malassezia cuniculi</name>
    <dbReference type="NCBI Taxonomy" id="948313"/>
    <lineage>
        <taxon>Eukaryota</taxon>
        <taxon>Fungi</taxon>
        <taxon>Dikarya</taxon>
        <taxon>Basidiomycota</taxon>
        <taxon>Ustilaginomycotina</taxon>
        <taxon>Malasseziomycetes</taxon>
        <taxon>Malasseziales</taxon>
        <taxon>Malasseziaceae</taxon>
        <taxon>Malassezia</taxon>
    </lineage>
</organism>
<keyword evidence="3" id="KW-1185">Reference proteome</keyword>
<dbReference type="EMBL" id="CP119880">
    <property type="protein sequence ID" value="WFD36067.1"/>
    <property type="molecule type" value="Genomic_DNA"/>
</dbReference>
<feature type="region of interest" description="Disordered" evidence="1">
    <location>
        <begin position="9"/>
        <end position="63"/>
    </location>
</feature>
<reference evidence="2" key="1">
    <citation type="submission" date="2023-03" db="EMBL/GenBank/DDBJ databases">
        <title>Mating type loci evolution in Malassezia.</title>
        <authorList>
            <person name="Coelho M.A."/>
        </authorList>
    </citation>
    <scope>NUCLEOTIDE SEQUENCE</scope>
    <source>
        <strain evidence="2">CBS 11721</strain>
    </source>
</reference>
<gene>
    <name evidence="2" type="ORF">MCUN1_002938</name>
</gene>
<feature type="compositionally biased region" description="Polar residues" evidence="1">
    <location>
        <begin position="42"/>
        <end position="63"/>
    </location>
</feature>